<gene>
    <name evidence="1" type="ORF">B0H67DRAFT_117468</name>
</gene>
<dbReference type="Proteomes" id="UP001172102">
    <property type="component" value="Unassembled WGS sequence"/>
</dbReference>
<evidence type="ECO:0000313" key="2">
    <source>
        <dbReference type="Proteomes" id="UP001172102"/>
    </source>
</evidence>
<accession>A0AA40E730</accession>
<organism evidence="1 2">
    <name type="scientific">Lasiosphaeris hirsuta</name>
    <dbReference type="NCBI Taxonomy" id="260670"/>
    <lineage>
        <taxon>Eukaryota</taxon>
        <taxon>Fungi</taxon>
        <taxon>Dikarya</taxon>
        <taxon>Ascomycota</taxon>
        <taxon>Pezizomycotina</taxon>
        <taxon>Sordariomycetes</taxon>
        <taxon>Sordariomycetidae</taxon>
        <taxon>Sordariales</taxon>
        <taxon>Lasiosphaeriaceae</taxon>
        <taxon>Lasiosphaeris</taxon>
    </lineage>
</organism>
<name>A0AA40E730_9PEZI</name>
<dbReference type="AlphaFoldDB" id="A0AA40E730"/>
<comment type="caution">
    <text evidence="1">The sequence shown here is derived from an EMBL/GenBank/DDBJ whole genome shotgun (WGS) entry which is preliminary data.</text>
</comment>
<sequence>MSIMIHRAHTSRGLPSRSAVSTRCQAIQVLCVVINRKCCHHHFLRAKTERGQEDTTPRSAELEKWTRERSTQAGSVDYKWSGQIFEPVDYVALTGKNQGCEKVYIVTWRLWSWPNA</sequence>
<protein>
    <submittedName>
        <fullName evidence="1">Uncharacterized protein</fullName>
    </submittedName>
</protein>
<proteinExistence type="predicted"/>
<reference evidence="1" key="1">
    <citation type="submission" date="2023-06" db="EMBL/GenBank/DDBJ databases">
        <title>Genome-scale phylogeny and comparative genomics of the fungal order Sordariales.</title>
        <authorList>
            <consortium name="Lawrence Berkeley National Laboratory"/>
            <person name="Hensen N."/>
            <person name="Bonometti L."/>
            <person name="Westerberg I."/>
            <person name="Brannstrom I.O."/>
            <person name="Guillou S."/>
            <person name="Cros-Aarteil S."/>
            <person name="Calhoun S."/>
            <person name="Haridas S."/>
            <person name="Kuo A."/>
            <person name="Mondo S."/>
            <person name="Pangilinan J."/>
            <person name="Riley R."/>
            <person name="Labutti K."/>
            <person name="Andreopoulos B."/>
            <person name="Lipzen A."/>
            <person name="Chen C."/>
            <person name="Yanf M."/>
            <person name="Daum C."/>
            <person name="Ng V."/>
            <person name="Clum A."/>
            <person name="Steindorff A."/>
            <person name="Ohm R."/>
            <person name="Martin F."/>
            <person name="Silar P."/>
            <person name="Natvig D."/>
            <person name="Lalanne C."/>
            <person name="Gautier V."/>
            <person name="Ament-Velasquez S.L."/>
            <person name="Kruys A."/>
            <person name="Hutchinson M.I."/>
            <person name="Powell A.J."/>
            <person name="Barry K."/>
            <person name="Miller A.N."/>
            <person name="Grigoriev I.V."/>
            <person name="Debuchy R."/>
            <person name="Gladieux P."/>
            <person name="Thoren M.H."/>
            <person name="Johannesson H."/>
        </authorList>
    </citation>
    <scope>NUCLEOTIDE SEQUENCE</scope>
    <source>
        <strain evidence="1">SMH4607-1</strain>
    </source>
</reference>
<evidence type="ECO:0000313" key="1">
    <source>
        <dbReference type="EMBL" id="KAK0724863.1"/>
    </source>
</evidence>
<dbReference type="EMBL" id="JAUKUA010000002">
    <property type="protein sequence ID" value="KAK0724863.1"/>
    <property type="molecule type" value="Genomic_DNA"/>
</dbReference>
<keyword evidence="2" id="KW-1185">Reference proteome</keyword>